<name>A0A931LUH6_FIMGI</name>
<dbReference type="Gene3D" id="1.10.260.40">
    <property type="entry name" value="lambda repressor-like DNA-binding domains"/>
    <property type="match status" value="1"/>
</dbReference>
<dbReference type="AlphaFoldDB" id="A0A931LUH6"/>
<dbReference type="InterPro" id="IPR010982">
    <property type="entry name" value="Lambda_DNA-bd_dom_sf"/>
</dbReference>
<dbReference type="InterPro" id="IPR015927">
    <property type="entry name" value="Peptidase_S24_S26A/B/C"/>
</dbReference>
<dbReference type="Gene3D" id="2.10.109.10">
    <property type="entry name" value="Umud Fragment, subunit A"/>
    <property type="match status" value="1"/>
</dbReference>
<dbReference type="Pfam" id="PF00717">
    <property type="entry name" value="Peptidase_S24"/>
    <property type="match status" value="1"/>
</dbReference>
<comment type="caution">
    <text evidence="2">The sequence shown here is derived from an EMBL/GenBank/DDBJ whole genome shotgun (WGS) entry which is preliminary data.</text>
</comment>
<dbReference type="SUPFAM" id="SSF47413">
    <property type="entry name" value="lambda repressor-like DNA-binding domains"/>
    <property type="match status" value="1"/>
</dbReference>
<evidence type="ECO:0000313" key="2">
    <source>
        <dbReference type="EMBL" id="MBI1756414.1"/>
    </source>
</evidence>
<accession>A0A931LUH6</accession>
<evidence type="ECO:0000313" key="3">
    <source>
        <dbReference type="Proteomes" id="UP000727962"/>
    </source>
</evidence>
<dbReference type="SUPFAM" id="SSF51306">
    <property type="entry name" value="LexA/Signal peptidase"/>
    <property type="match status" value="1"/>
</dbReference>
<dbReference type="InterPro" id="IPR001387">
    <property type="entry name" value="Cro/C1-type_HTH"/>
</dbReference>
<proteinExistence type="predicted"/>
<organism evidence="2 3">
    <name type="scientific">Fimbriimonas ginsengisoli</name>
    <dbReference type="NCBI Taxonomy" id="1005039"/>
    <lineage>
        <taxon>Bacteria</taxon>
        <taxon>Bacillati</taxon>
        <taxon>Armatimonadota</taxon>
        <taxon>Fimbriimonadia</taxon>
        <taxon>Fimbriimonadales</taxon>
        <taxon>Fimbriimonadaceae</taxon>
        <taxon>Fimbriimonas</taxon>
    </lineage>
</organism>
<dbReference type="InterPro" id="IPR036286">
    <property type="entry name" value="LexA/Signal_pep-like_sf"/>
</dbReference>
<dbReference type="EMBL" id="JACOSL010000030">
    <property type="protein sequence ID" value="MBI1756414.1"/>
    <property type="molecule type" value="Genomic_DNA"/>
</dbReference>
<dbReference type="Proteomes" id="UP000727962">
    <property type="component" value="Unassembled WGS sequence"/>
</dbReference>
<sequence>MAVGGVGRRVRKARESLQPVAMRQGDLAQRLKVSQARLSNWERGRHDPPLEFVLEIANLLAVSVDWLMGERVPMRDPTKTVPVYRTGFRFIPVHGAIAAGLPSASEADVDWIEIKDWGGATERWGRVIEGFSMSHERPDPDDLQPGDIAIFEDRRAEFGHVVQAMRNGEDTVKVLRKHGPDAQLWPLNPDYLPIPAQDWTIKGVLVMRIRRREFGIVETVEYPHGMRHRTL</sequence>
<feature type="domain" description="HTH cro/C1-type" evidence="1">
    <location>
        <begin position="10"/>
        <end position="67"/>
    </location>
</feature>
<dbReference type="SMART" id="SM00530">
    <property type="entry name" value="HTH_XRE"/>
    <property type="match status" value="1"/>
</dbReference>
<reference evidence="2" key="1">
    <citation type="submission" date="2020-07" db="EMBL/GenBank/DDBJ databases">
        <title>Huge and variable diversity of episymbiotic CPR bacteria and DPANN archaea in groundwater ecosystems.</title>
        <authorList>
            <person name="He C.Y."/>
            <person name="Keren R."/>
            <person name="Whittaker M."/>
            <person name="Farag I.F."/>
            <person name="Doudna J."/>
            <person name="Cate J.H.D."/>
            <person name="Banfield J.F."/>
        </authorList>
    </citation>
    <scope>NUCLEOTIDE SEQUENCE</scope>
    <source>
        <strain evidence="2">NC_groundwater_17_Pr7_B-0.1um_64_12</strain>
    </source>
</reference>
<dbReference type="CDD" id="cd00093">
    <property type="entry name" value="HTH_XRE"/>
    <property type="match status" value="1"/>
</dbReference>
<evidence type="ECO:0000259" key="1">
    <source>
        <dbReference type="PROSITE" id="PS50943"/>
    </source>
</evidence>
<dbReference type="Pfam" id="PF01381">
    <property type="entry name" value="HTH_3"/>
    <property type="match status" value="1"/>
</dbReference>
<protein>
    <submittedName>
        <fullName evidence="2">Helix-turn-helix domain-containing protein</fullName>
    </submittedName>
</protein>
<gene>
    <name evidence="2" type="ORF">HYR64_04820</name>
</gene>
<dbReference type="PROSITE" id="PS50943">
    <property type="entry name" value="HTH_CROC1"/>
    <property type="match status" value="1"/>
</dbReference>
<dbReference type="GO" id="GO:0003677">
    <property type="term" value="F:DNA binding"/>
    <property type="evidence" value="ECO:0007669"/>
    <property type="project" value="InterPro"/>
</dbReference>